<evidence type="ECO:0000259" key="5">
    <source>
        <dbReference type="PROSITE" id="PS50977"/>
    </source>
</evidence>
<dbReference type="InterPro" id="IPR050109">
    <property type="entry name" value="HTH-type_TetR-like_transc_reg"/>
</dbReference>
<evidence type="ECO:0000256" key="3">
    <source>
        <dbReference type="ARBA" id="ARBA00023163"/>
    </source>
</evidence>
<dbReference type="PANTHER" id="PTHR30055">
    <property type="entry name" value="HTH-TYPE TRANSCRIPTIONAL REGULATOR RUTR"/>
    <property type="match status" value="1"/>
</dbReference>
<evidence type="ECO:0000256" key="4">
    <source>
        <dbReference type="PROSITE-ProRule" id="PRU00335"/>
    </source>
</evidence>
<evidence type="ECO:0000313" key="6">
    <source>
        <dbReference type="EMBL" id="MBB5685444.1"/>
    </source>
</evidence>
<feature type="DNA-binding region" description="H-T-H motif" evidence="4">
    <location>
        <begin position="41"/>
        <end position="60"/>
    </location>
</feature>
<dbReference type="InterPro" id="IPR039536">
    <property type="entry name" value="TetR_C_Proteobacteria"/>
</dbReference>
<dbReference type="Pfam" id="PF14246">
    <property type="entry name" value="TetR_C_7"/>
    <property type="match status" value="1"/>
</dbReference>
<sequence length="219" mass="24210">MIKEISCAPVSRRESRRLDRREIILNVAAQSFLEQGYASTTMSSIAAALGGSKGTLWSHFPSKEALFEAVIDRATAAYRAKLSEILDTRGDFSTTLKRVCAGIMEKILSPEAVSLYRLVVAEAGRFPEMGRIFYNRGPRRTWELLAEFLSSAMNDGIIRRADPLDAARFLVSLCMADCHQQLLMGMIQSAPPEAVERDIDRAIAVFMNTFAADAARLDG</sequence>
<dbReference type="PROSITE" id="PS50977">
    <property type="entry name" value="HTH_TETR_2"/>
    <property type="match status" value="1"/>
</dbReference>
<dbReference type="GO" id="GO:0000976">
    <property type="term" value="F:transcription cis-regulatory region binding"/>
    <property type="evidence" value="ECO:0007669"/>
    <property type="project" value="TreeGrafter"/>
</dbReference>
<evidence type="ECO:0000256" key="2">
    <source>
        <dbReference type="ARBA" id="ARBA00023125"/>
    </source>
</evidence>
<reference evidence="6 7" key="1">
    <citation type="submission" date="2020-08" db="EMBL/GenBank/DDBJ databases">
        <title>Genomic Encyclopedia of Type Strains, Phase IV (KMG-IV): sequencing the most valuable type-strain genomes for metagenomic binning, comparative biology and taxonomic classification.</title>
        <authorList>
            <person name="Goeker M."/>
        </authorList>
    </citation>
    <scope>NUCLEOTIDE SEQUENCE [LARGE SCALE GENOMIC DNA]</scope>
    <source>
        <strain evidence="6 7">DSM 25079</strain>
    </source>
</reference>
<dbReference type="AlphaFoldDB" id="A0A7W9EDZ4"/>
<dbReference type="Gene3D" id="1.10.357.10">
    <property type="entry name" value="Tetracycline Repressor, domain 2"/>
    <property type="match status" value="1"/>
</dbReference>
<feature type="domain" description="HTH tetR-type" evidence="5">
    <location>
        <begin position="18"/>
        <end position="78"/>
    </location>
</feature>
<dbReference type="InterPro" id="IPR036271">
    <property type="entry name" value="Tet_transcr_reg_TetR-rel_C_sf"/>
</dbReference>
<name>A0A7W9EDZ4_9SPHN</name>
<dbReference type="PRINTS" id="PR00455">
    <property type="entry name" value="HTHTETR"/>
</dbReference>
<organism evidence="6 7">
    <name type="scientific">Sphingobium boeckii</name>
    <dbReference type="NCBI Taxonomy" id="1082345"/>
    <lineage>
        <taxon>Bacteria</taxon>
        <taxon>Pseudomonadati</taxon>
        <taxon>Pseudomonadota</taxon>
        <taxon>Alphaproteobacteria</taxon>
        <taxon>Sphingomonadales</taxon>
        <taxon>Sphingomonadaceae</taxon>
        <taxon>Sphingobium</taxon>
    </lineage>
</organism>
<keyword evidence="3" id="KW-0804">Transcription</keyword>
<dbReference type="Gene3D" id="1.10.10.60">
    <property type="entry name" value="Homeodomain-like"/>
    <property type="match status" value="1"/>
</dbReference>
<dbReference type="SUPFAM" id="SSF48498">
    <property type="entry name" value="Tetracyclin repressor-like, C-terminal domain"/>
    <property type="match status" value="1"/>
</dbReference>
<protein>
    <submittedName>
        <fullName evidence="6">AcrR family transcriptional regulator</fullName>
    </submittedName>
</protein>
<keyword evidence="2 4" id="KW-0238">DNA-binding</keyword>
<proteinExistence type="predicted"/>
<keyword evidence="1" id="KW-0805">Transcription regulation</keyword>
<dbReference type="PANTHER" id="PTHR30055:SF119">
    <property type="entry name" value="NALC"/>
    <property type="match status" value="1"/>
</dbReference>
<dbReference type="InterPro" id="IPR009057">
    <property type="entry name" value="Homeodomain-like_sf"/>
</dbReference>
<dbReference type="Pfam" id="PF00440">
    <property type="entry name" value="TetR_N"/>
    <property type="match status" value="1"/>
</dbReference>
<keyword evidence="7" id="KW-1185">Reference proteome</keyword>
<dbReference type="SUPFAM" id="SSF46689">
    <property type="entry name" value="Homeodomain-like"/>
    <property type="match status" value="1"/>
</dbReference>
<dbReference type="Proteomes" id="UP000549617">
    <property type="component" value="Unassembled WGS sequence"/>
</dbReference>
<gene>
    <name evidence="6" type="ORF">FHS49_001452</name>
</gene>
<evidence type="ECO:0000313" key="7">
    <source>
        <dbReference type="Proteomes" id="UP000549617"/>
    </source>
</evidence>
<accession>A0A7W9EDZ4</accession>
<dbReference type="GO" id="GO:0003700">
    <property type="term" value="F:DNA-binding transcription factor activity"/>
    <property type="evidence" value="ECO:0007669"/>
    <property type="project" value="TreeGrafter"/>
</dbReference>
<dbReference type="InterPro" id="IPR001647">
    <property type="entry name" value="HTH_TetR"/>
</dbReference>
<evidence type="ECO:0000256" key="1">
    <source>
        <dbReference type="ARBA" id="ARBA00023015"/>
    </source>
</evidence>
<dbReference type="FunFam" id="1.10.10.60:FF:000141">
    <property type="entry name" value="TetR family transcriptional regulator"/>
    <property type="match status" value="1"/>
</dbReference>
<comment type="caution">
    <text evidence="6">The sequence shown here is derived from an EMBL/GenBank/DDBJ whole genome shotgun (WGS) entry which is preliminary data.</text>
</comment>
<dbReference type="EMBL" id="JACIJC010000002">
    <property type="protein sequence ID" value="MBB5685444.1"/>
    <property type="molecule type" value="Genomic_DNA"/>
</dbReference>